<evidence type="ECO:0000313" key="6">
    <source>
        <dbReference type="EMBL" id="CAJ1074645.1"/>
    </source>
</evidence>
<dbReference type="GO" id="GO:0003677">
    <property type="term" value="F:DNA binding"/>
    <property type="evidence" value="ECO:0007669"/>
    <property type="project" value="InterPro"/>
</dbReference>
<feature type="compositionally biased region" description="Basic and acidic residues" evidence="4">
    <location>
        <begin position="62"/>
        <end position="71"/>
    </location>
</feature>
<evidence type="ECO:0000256" key="3">
    <source>
        <dbReference type="ARBA" id="ARBA00022833"/>
    </source>
</evidence>
<dbReference type="InterPro" id="IPR003656">
    <property type="entry name" value="Znf_BED"/>
</dbReference>
<dbReference type="SUPFAM" id="SSF57667">
    <property type="entry name" value="beta-beta-alpha zinc fingers"/>
    <property type="match status" value="1"/>
</dbReference>
<evidence type="ECO:0000256" key="1">
    <source>
        <dbReference type="ARBA" id="ARBA00022723"/>
    </source>
</evidence>
<dbReference type="GO" id="GO:0008270">
    <property type="term" value="F:zinc ion binding"/>
    <property type="evidence" value="ECO:0007669"/>
    <property type="project" value="UniProtKB-KW"/>
</dbReference>
<evidence type="ECO:0000256" key="4">
    <source>
        <dbReference type="SAM" id="MobiDB-lite"/>
    </source>
</evidence>
<keyword evidence="7" id="KW-1185">Reference proteome</keyword>
<feature type="region of interest" description="Disordered" evidence="4">
    <location>
        <begin position="55"/>
        <end position="80"/>
    </location>
</feature>
<sequence length="106" mass="11922">MEEKEIQPAPSSLKAQVWHQFGILPKPGHTEPDMTHTVCRHCKTRIKHFGNTTNAQAHITRHHPEMRDTERTQPPAADQRTLQSFSKLSASSKRAKTITGSIANCL</sequence>
<organism evidence="6 7">
    <name type="scientific">Xyrichtys novacula</name>
    <name type="common">Pearly razorfish</name>
    <name type="synonym">Hemipteronotus novacula</name>
    <dbReference type="NCBI Taxonomy" id="13765"/>
    <lineage>
        <taxon>Eukaryota</taxon>
        <taxon>Metazoa</taxon>
        <taxon>Chordata</taxon>
        <taxon>Craniata</taxon>
        <taxon>Vertebrata</taxon>
        <taxon>Euteleostomi</taxon>
        <taxon>Actinopterygii</taxon>
        <taxon>Neopterygii</taxon>
        <taxon>Teleostei</taxon>
        <taxon>Neoteleostei</taxon>
        <taxon>Acanthomorphata</taxon>
        <taxon>Eupercaria</taxon>
        <taxon>Labriformes</taxon>
        <taxon>Labridae</taxon>
        <taxon>Xyrichtys</taxon>
    </lineage>
</organism>
<feature type="domain" description="BED-type" evidence="5">
    <location>
        <begin position="16"/>
        <end position="64"/>
    </location>
</feature>
<accession>A0AAV1GLV5</accession>
<dbReference type="Pfam" id="PF02892">
    <property type="entry name" value="zf-BED"/>
    <property type="match status" value="1"/>
</dbReference>
<dbReference type="GO" id="GO:0016874">
    <property type="term" value="F:ligase activity"/>
    <property type="evidence" value="ECO:0007669"/>
    <property type="project" value="UniProtKB-KW"/>
</dbReference>
<dbReference type="AlphaFoldDB" id="A0AAV1GLV5"/>
<keyword evidence="6" id="KW-0436">Ligase</keyword>
<evidence type="ECO:0000259" key="5">
    <source>
        <dbReference type="Pfam" id="PF02892"/>
    </source>
</evidence>
<proteinExistence type="predicted"/>
<reference evidence="6" key="1">
    <citation type="submission" date="2023-08" db="EMBL/GenBank/DDBJ databases">
        <authorList>
            <person name="Alioto T."/>
            <person name="Alioto T."/>
            <person name="Gomez Garrido J."/>
        </authorList>
    </citation>
    <scope>NUCLEOTIDE SEQUENCE</scope>
</reference>
<evidence type="ECO:0000313" key="7">
    <source>
        <dbReference type="Proteomes" id="UP001178508"/>
    </source>
</evidence>
<dbReference type="Proteomes" id="UP001178508">
    <property type="component" value="Chromosome 15"/>
</dbReference>
<protein>
    <submittedName>
        <fullName evidence="6">E3 SUMO-protein ligase ZBED1-like</fullName>
    </submittedName>
</protein>
<keyword evidence="1" id="KW-0479">Metal-binding</keyword>
<name>A0AAV1GLV5_XYRNO</name>
<evidence type="ECO:0000256" key="2">
    <source>
        <dbReference type="ARBA" id="ARBA00022771"/>
    </source>
</evidence>
<keyword evidence="3" id="KW-0862">Zinc</keyword>
<keyword evidence="2" id="KW-0863">Zinc-finger</keyword>
<gene>
    <name evidence="6" type="ORF">XNOV1_A007420</name>
</gene>
<dbReference type="InterPro" id="IPR036236">
    <property type="entry name" value="Znf_C2H2_sf"/>
</dbReference>
<dbReference type="EMBL" id="OY660878">
    <property type="protein sequence ID" value="CAJ1074645.1"/>
    <property type="molecule type" value="Genomic_DNA"/>
</dbReference>